<dbReference type="InterPro" id="IPR001314">
    <property type="entry name" value="Peptidase_S1A"/>
</dbReference>
<evidence type="ECO:0000256" key="2">
    <source>
        <dbReference type="ARBA" id="ARBA00022670"/>
    </source>
</evidence>
<keyword evidence="5" id="KW-1015">Disulfide bond</keyword>
<dbReference type="SUPFAM" id="SSF50494">
    <property type="entry name" value="Trypsin-like serine proteases"/>
    <property type="match status" value="1"/>
</dbReference>
<feature type="domain" description="Peptidase S1" evidence="7">
    <location>
        <begin position="1"/>
        <end position="238"/>
    </location>
</feature>
<dbReference type="GeneID" id="129335737"/>
<dbReference type="PANTHER" id="PTHR24252">
    <property type="entry name" value="ACROSIN-RELATED"/>
    <property type="match status" value="1"/>
</dbReference>
<dbReference type="GO" id="GO:0004252">
    <property type="term" value="F:serine-type endopeptidase activity"/>
    <property type="evidence" value="ECO:0007669"/>
    <property type="project" value="InterPro"/>
</dbReference>
<dbReference type="KEGG" id="emc:129335737"/>
<evidence type="ECO:0000313" key="8">
    <source>
        <dbReference type="Proteomes" id="UP001190640"/>
    </source>
</evidence>
<dbReference type="InterPro" id="IPR009003">
    <property type="entry name" value="Peptidase_S1_PA"/>
</dbReference>
<evidence type="ECO:0000256" key="5">
    <source>
        <dbReference type="ARBA" id="ARBA00023157"/>
    </source>
</evidence>
<keyword evidence="2" id="KW-0645">Protease</keyword>
<feature type="region of interest" description="Disordered" evidence="6">
    <location>
        <begin position="316"/>
        <end position="337"/>
    </location>
</feature>
<dbReference type="Pfam" id="PF00089">
    <property type="entry name" value="Trypsin"/>
    <property type="match status" value="1"/>
</dbReference>
<evidence type="ECO:0000256" key="4">
    <source>
        <dbReference type="ARBA" id="ARBA00022825"/>
    </source>
</evidence>
<dbReference type="FunFam" id="2.40.10.10:FF:000003">
    <property type="entry name" value="Transmembrane serine protease 3"/>
    <property type="match status" value="1"/>
</dbReference>
<dbReference type="PROSITE" id="PS00134">
    <property type="entry name" value="TRYPSIN_HIS"/>
    <property type="match status" value="1"/>
</dbReference>
<dbReference type="RefSeq" id="XP_054844504.1">
    <property type="nucleotide sequence ID" value="XM_054988529.1"/>
</dbReference>
<name>A0AA97L6Y5_EUBMA</name>
<dbReference type="InterPro" id="IPR018114">
    <property type="entry name" value="TRYPSIN_HIS"/>
</dbReference>
<organism evidence="8 9">
    <name type="scientific">Eublepharis macularius</name>
    <name type="common">Leopard gecko</name>
    <name type="synonym">Cyrtodactylus macularius</name>
    <dbReference type="NCBI Taxonomy" id="481883"/>
    <lineage>
        <taxon>Eukaryota</taxon>
        <taxon>Metazoa</taxon>
        <taxon>Chordata</taxon>
        <taxon>Craniata</taxon>
        <taxon>Vertebrata</taxon>
        <taxon>Euteleostomi</taxon>
        <taxon>Lepidosauria</taxon>
        <taxon>Squamata</taxon>
        <taxon>Bifurcata</taxon>
        <taxon>Gekkota</taxon>
        <taxon>Eublepharidae</taxon>
        <taxon>Eublepharinae</taxon>
        <taxon>Eublepharis</taxon>
    </lineage>
</organism>
<sequence length="337" mass="38464">MDAPAGMWPWLVSIQLPQRGGFRHWCGGSLINSRWVLTAAHCFGLKRYIKVAYWRVLVGAIQLSQLGPSAQVRSIKRLVEHEQFNPTTYNNDIALVELSQPVECNDYVQPACLPDGNLKIHDDSRCYFSSWGNVDSQNFANPKHLQDVKISLQNPWACNGTIWYNKRIKDYNVCGVAWKGGIDCQGDGGGPLMCKEDNSELYWVVGLNSWGSGCKKPGIPGVFVTTRPFFSWIERKLKEASQLGGQPQAKPSTQQILNWAPSWTMPPALPKPTGWTPPRRTYSWVRPNYVYPDHTTRPPIVYVYQRFPNGTMIYRRKKTTRKPQSQWQNQGWARPRP</sequence>
<proteinExistence type="inferred from homology"/>
<protein>
    <submittedName>
        <fullName evidence="9">Acrosin-like</fullName>
    </submittedName>
</protein>
<dbReference type="PROSITE" id="PS50240">
    <property type="entry name" value="TRYPSIN_DOM"/>
    <property type="match status" value="1"/>
</dbReference>
<dbReference type="AlphaFoldDB" id="A0AA97L6Y5"/>
<dbReference type="PRINTS" id="PR00722">
    <property type="entry name" value="CHYMOTRYPSIN"/>
</dbReference>
<dbReference type="GO" id="GO:0006508">
    <property type="term" value="P:proteolysis"/>
    <property type="evidence" value="ECO:0007669"/>
    <property type="project" value="UniProtKB-KW"/>
</dbReference>
<keyword evidence="8" id="KW-1185">Reference proteome</keyword>
<dbReference type="Gene3D" id="2.40.10.10">
    <property type="entry name" value="Trypsin-like serine proteases"/>
    <property type="match status" value="2"/>
</dbReference>
<dbReference type="InterPro" id="IPR001254">
    <property type="entry name" value="Trypsin_dom"/>
</dbReference>
<accession>A0AA97L6Y5</accession>
<evidence type="ECO:0000313" key="9">
    <source>
        <dbReference type="RefSeq" id="XP_054844504.1"/>
    </source>
</evidence>
<dbReference type="GO" id="GO:0005576">
    <property type="term" value="C:extracellular region"/>
    <property type="evidence" value="ECO:0007669"/>
    <property type="project" value="UniProtKB-ARBA"/>
</dbReference>
<comment type="similarity">
    <text evidence="1">Belongs to the peptidase S1 family. Snake venom subfamily.</text>
</comment>
<dbReference type="InterPro" id="IPR043504">
    <property type="entry name" value="Peptidase_S1_PA_chymotrypsin"/>
</dbReference>
<gene>
    <name evidence="9" type="primary">LOC129335737</name>
</gene>
<dbReference type="GO" id="GO:0007340">
    <property type="term" value="P:acrosome reaction"/>
    <property type="evidence" value="ECO:0007669"/>
    <property type="project" value="TreeGrafter"/>
</dbReference>
<evidence type="ECO:0000256" key="3">
    <source>
        <dbReference type="ARBA" id="ARBA00022801"/>
    </source>
</evidence>
<dbReference type="Proteomes" id="UP001190640">
    <property type="component" value="Chromosome 9"/>
</dbReference>
<feature type="compositionally biased region" description="Polar residues" evidence="6">
    <location>
        <begin position="322"/>
        <end position="331"/>
    </location>
</feature>
<dbReference type="PANTHER" id="PTHR24252:SF8">
    <property type="entry name" value="ACROSIN"/>
    <property type="match status" value="1"/>
</dbReference>
<dbReference type="CDD" id="cd00190">
    <property type="entry name" value="Tryp_SPc"/>
    <property type="match status" value="1"/>
</dbReference>
<evidence type="ECO:0000259" key="7">
    <source>
        <dbReference type="PROSITE" id="PS50240"/>
    </source>
</evidence>
<dbReference type="SMART" id="SM00020">
    <property type="entry name" value="Tryp_SPc"/>
    <property type="match status" value="1"/>
</dbReference>
<keyword evidence="4" id="KW-0720">Serine protease</keyword>
<reference evidence="9" key="1">
    <citation type="submission" date="2025-08" db="UniProtKB">
        <authorList>
            <consortium name="RefSeq"/>
        </authorList>
    </citation>
    <scope>IDENTIFICATION</scope>
    <source>
        <tissue evidence="9">Blood</tissue>
    </source>
</reference>
<keyword evidence="3" id="KW-0378">Hydrolase</keyword>
<evidence type="ECO:0000256" key="1">
    <source>
        <dbReference type="ARBA" id="ARBA00009228"/>
    </source>
</evidence>
<evidence type="ECO:0000256" key="6">
    <source>
        <dbReference type="SAM" id="MobiDB-lite"/>
    </source>
</evidence>